<protein>
    <submittedName>
        <fullName evidence="1">Uncharacterized protein</fullName>
    </submittedName>
</protein>
<evidence type="ECO:0000313" key="1">
    <source>
        <dbReference type="EMBL" id="KAJ3735333.1"/>
    </source>
</evidence>
<feature type="non-terminal residue" evidence="1">
    <location>
        <position position="191"/>
    </location>
</feature>
<accession>A0AA38N441</accession>
<keyword evidence="2" id="KW-1185">Reference proteome</keyword>
<sequence length="191" mass="22386">MRDDYGFQFIPGIIPGYHEPDSKEAEHQHFLKPFVDELVVGYERGVSFYGSHATHGSDQHIPYSRVHKFALGPVVMDFKAARPFGGLSDIGSRLYCIYCKVWHLFYHLRTDFDAWVSNDDNWLRKGAQKWRSAQSDGERQSILELYGTRYSELWRLSYFQATKQIVVDPMHTWYLIILQRFFRGKKALGLD</sequence>
<organism evidence="1 2">
    <name type="scientific">Lentinula guzmanii</name>
    <dbReference type="NCBI Taxonomy" id="2804957"/>
    <lineage>
        <taxon>Eukaryota</taxon>
        <taxon>Fungi</taxon>
        <taxon>Dikarya</taxon>
        <taxon>Basidiomycota</taxon>
        <taxon>Agaricomycotina</taxon>
        <taxon>Agaricomycetes</taxon>
        <taxon>Agaricomycetidae</taxon>
        <taxon>Agaricales</taxon>
        <taxon>Marasmiineae</taxon>
        <taxon>Omphalotaceae</taxon>
        <taxon>Lentinula</taxon>
    </lineage>
</organism>
<reference evidence="1" key="2">
    <citation type="journal article" date="2023" name="Proc. Natl. Acad. Sci. U.S.A.">
        <title>A global phylogenomic analysis of the shiitake genus Lentinula.</title>
        <authorList>
            <person name="Sierra-Patev S."/>
            <person name="Min B."/>
            <person name="Naranjo-Ortiz M."/>
            <person name="Looney B."/>
            <person name="Konkel Z."/>
            <person name="Slot J.C."/>
            <person name="Sakamoto Y."/>
            <person name="Steenwyk J.L."/>
            <person name="Rokas A."/>
            <person name="Carro J."/>
            <person name="Camarero S."/>
            <person name="Ferreira P."/>
            <person name="Molpeceres G."/>
            <person name="Ruiz-Duenas F.J."/>
            <person name="Serrano A."/>
            <person name="Henrissat B."/>
            <person name="Drula E."/>
            <person name="Hughes K.W."/>
            <person name="Mata J.L."/>
            <person name="Ishikawa N.K."/>
            <person name="Vargas-Isla R."/>
            <person name="Ushijima S."/>
            <person name="Smith C.A."/>
            <person name="Donoghue J."/>
            <person name="Ahrendt S."/>
            <person name="Andreopoulos W."/>
            <person name="He G."/>
            <person name="LaButti K."/>
            <person name="Lipzen A."/>
            <person name="Ng V."/>
            <person name="Riley R."/>
            <person name="Sandor L."/>
            <person name="Barry K."/>
            <person name="Martinez A.T."/>
            <person name="Xiao Y."/>
            <person name="Gibbons J.G."/>
            <person name="Terashima K."/>
            <person name="Grigoriev I.V."/>
            <person name="Hibbett D."/>
        </authorList>
    </citation>
    <scope>NUCLEOTIDE SEQUENCE</scope>
    <source>
        <strain evidence="1">ET3784</strain>
    </source>
</reference>
<dbReference type="AlphaFoldDB" id="A0AA38N441"/>
<gene>
    <name evidence="1" type="ORF">DFJ43DRAFT_991923</name>
</gene>
<proteinExistence type="predicted"/>
<comment type="caution">
    <text evidence="1">The sequence shown here is derived from an EMBL/GenBank/DDBJ whole genome shotgun (WGS) entry which is preliminary data.</text>
</comment>
<dbReference type="Proteomes" id="UP001176059">
    <property type="component" value="Unassembled WGS sequence"/>
</dbReference>
<dbReference type="EMBL" id="JANVFO010000010">
    <property type="protein sequence ID" value="KAJ3735333.1"/>
    <property type="molecule type" value="Genomic_DNA"/>
</dbReference>
<name>A0AA38N441_9AGAR</name>
<reference evidence="1" key="1">
    <citation type="submission" date="2022-08" db="EMBL/GenBank/DDBJ databases">
        <authorList>
            <consortium name="DOE Joint Genome Institute"/>
            <person name="Min B."/>
            <person name="Sierra-Patev S."/>
            <person name="Naranjo-Ortiz M."/>
            <person name="Looney B."/>
            <person name="Konkel Z."/>
            <person name="Slot J.C."/>
            <person name="Sakamoto Y."/>
            <person name="Steenwyk J.L."/>
            <person name="Rokas A."/>
            <person name="Carro J."/>
            <person name="Camarero S."/>
            <person name="Ferreira P."/>
            <person name="Molpeceres G."/>
            <person name="Ruiz-duenas F.J."/>
            <person name="Serrano A."/>
            <person name="Henrissat B."/>
            <person name="Drula E."/>
            <person name="Hughes K.W."/>
            <person name="Mata J.L."/>
            <person name="Ishikawa N.K."/>
            <person name="Vargas-Isla R."/>
            <person name="Ushijima S."/>
            <person name="Smith C.A."/>
            <person name="Ahrendt S."/>
            <person name="Andreopoulos W."/>
            <person name="He G."/>
            <person name="LaButti K."/>
            <person name="Lipzen A."/>
            <person name="Ng V."/>
            <person name="Riley R."/>
            <person name="Sandor L."/>
            <person name="Barry K."/>
            <person name="Martinez A.T."/>
            <person name="Xiao Y."/>
            <person name="Gibbons J.G."/>
            <person name="Terashima K."/>
            <person name="Hibbett D.S."/>
            <person name="Grigoriev I.V."/>
        </authorList>
    </citation>
    <scope>NUCLEOTIDE SEQUENCE</scope>
    <source>
        <strain evidence="1">ET3784</strain>
    </source>
</reference>
<evidence type="ECO:0000313" key="2">
    <source>
        <dbReference type="Proteomes" id="UP001176059"/>
    </source>
</evidence>